<organism evidence="5 6">
    <name type="scientific">Gallus gallus</name>
    <name type="common">Chicken</name>
    <dbReference type="NCBI Taxonomy" id="9031"/>
    <lineage>
        <taxon>Eukaryota</taxon>
        <taxon>Metazoa</taxon>
        <taxon>Chordata</taxon>
        <taxon>Craniata</taxon>
        <taxon>Vertebrata</taxon>
        <taxon>Euteleostomi</taxon>
        <taxon>Archelosauria</taxon>
        <taxon>Archosauria</taxon>
        <taxon>Dinosauria</taxon>
        <taxon>Saurischia</taxon>
        <taxon>Theropoda</taxon>
        <taxon>Coelurosauria</taxon>
        <taxon>Aves</taxon>
        <taxon>Neognathae</taxon>
        <taxon>Galloanserae</taxon>
        <taxon>Galliformes</taxon>
        <taxon>Phasianidae</taxon>
        <taxon>Phasianinae</taxon>
        <taxon>Gallus</taxon>
    </lineage>
</organism>
<dbReference type="FunCoup" id="A0A8V1AE06">
    <property type="interactions" value="36"/>
</dbReference>
<keyword evidence="4" id="KW-1133">Transmembrane helix</keyword>
<proteinExistence type="predicted"/>
<dbReference type="Ensembl" id="ENSGALT00010068964.1">
    <property type="protein sequence ID" value="ENSGALP00010042406.1"/>
    <property type="gene ID" value="ENSGALG00010028482.1"/>
</dbReference>
<name>A0A8V1AE06_CHICK</name>
<evidence type="ECO:0000313" key="5">
    <source>
        <dbReference type="Ensembl" id="ENSGALP00010042406.1"/>
    </source>
</evidence>
<reference evidence="5" key="3">
    <citation type="submission" date="2025-09" db="UniProtKB">
        <authorList>
            <consortium name="Ensembl"/>
        </authorList>
    </citation>
    <scope>IDENTIFICATION</scope>
    <source>
        <strain evidence="5">broiler</strain>
    </source>
</reference>
<sequence length="214" mass="22086">MSRGGGGASRRGRGLLTVRAPARGRPLAEGRSGAHAPCPPAARFIGVGAGGPGAGMVRLLELLVLLRAVRPLPTPTSAPGNGSLAQCSPEQFHCSEPRDPQIDCYPLEWLCDGHPDCDDGRDEWGCGASGSPAVPTAGGTETSAVPAPGRALPSRNQGRMWMLIVAVLLSCLVAVGGIAAWGKSKAKSRSDIFGLESVSREQLVPDKSQADLFS</sequence>
<dbReference type="SMART" id="SM00192">
    <property type="entry name" value="LDLa"/>
    <property type="match status" value="1"/>
</dbReference>
<dbReference type="GeneTree" id="ENSGT00530000066804"/>
<dbReference type="InterPro" id="IPR002172">
    <property type="entry name" value="LDrepeatLR_classA_rpt"/>
</dbReference>
<feature type="transmembrane region" description="Helical" evidence="4">
    <location>
        <begin position="160"/>
        <end position="181"/>
    </location>
</feature>
<feature type="region of interest" description="Disordered" evidence="3">
    <location>
        <begin position="1"/>
        <end position="34"/>
    </location>
</feature>
<dbReference type="PROSITE" id="PS50068">
    <property type="entry name" value="LDLRA_2"/>
    <property type="match status" value="1"/>
</dbReference>
<evidence type="ECO:0000256" key="3">
    <source>
        <dbReference type="SAM" id="MobiDB-lite"/>
    </source>
</evidence>
<feature type="region of interest" description="Disordered" evidence="3">
    <location>
        <begin position="132"/>
        <end position="151"/>
    </location>
</feature>
<dbReference type="GlyGen" id="A0A8V1AE06">
    <property type="glycosylation" value="2 sites"/>
</dbReference>
<evidence type="ECO:0000256" key="4">
    <source>
        <dbReference type="SAM" id="Phobius"/>
    </source>
</evidence>
<dbReference type="Gene3D" id="4.10.400.10">
    <property type="entry name" value="Low-density Lipoprotein Receptor"/>
    <property type="match status" value="1"/>
</dbReference>
<dbReference type="Pfam" id="PF00057">
    <property type="entry name" value="Ldl_recept_a"/>
    <property type="match status" value="1"/>
</dbReference>
<reference evidence="5" key="2">
    <citation type="submission" date="2025-08" db="UniProtKB">
        <authorList>
            <consortium name="Ensembl"/>
        </authorList>
    </citation>
    <scope>IDENTIFICATION</scope>
    <source>
        <strain evidence="5">broiler</strain>
    </source>
</reference>
<dbReference type="FunFam" id="4.10.400.10:FF:000179">
    <property type="entry name" value="Terribly reduced optic lobes, isoform AH"/>
    <property type="match status" value="1"/>
</dbReference>
<evidence type="ECO:0000256" key="1">
    <source>
        <dbReference type="ARBA" id="ARBA00023157"/>
    </source>
</evidence>
<dbReference type="AlphaFoldDB" id="A0A8V1AE06"/>
<evidence type="ECO:0000313" key="6">
    <source>
        <dbReference type="Proteomes" id="UP000000539"/>
    </source>
</evidence>
<dbReference type="CDD" id="cd00112">
    <property type="entry name" value="LDLa"/>
    <property type="match status" value="1"/>
</dbReference>
<dbReference type="InterPro" id="IPR036055">
    <property type="entry name" value="LDL_receptor-like_sf"/>
</dbReference>
<dbReference type="Proteomes" id="UP000000539">
    <property type="component" value="Chromosome 28"/>
</dbReference>
<accession>A0A8V1AE06</accession>
<keyword evidence="4" id="KW-0812">Transmembrane</keyword>
<keyword evidence="4" id="KW-0472">Membrane</keyword>
<reference evidence="5" key="1">
    <citation type="submission" date="2020-11" db="EMBL/GenBank/DDBJ databases">
        <title>Gallus gallus (Chicken) genome, bGalGal1, GRCg7b, maternal haplotype autosomes + Z &amp; W.</title>
        <authorList>
            <person name="Warren W."/>
            <person name="Formenti G."/>
            <person name="Fedrigo O."/>
            <person name="Haase B."/>
            <person name="Mountcastle J."/>
            <person name="Balacco J."/>
            <person name="Tracey A."/>
            <person name="Schneider V."/>
            <person name="Okimoto R."/>
            <person name="Cheng H."/>
            <person name="Hawken R."/>
            <person name="Howe K."/>
            <person name="Jarvis E.D."/>
        </authorList>
    </citation>
    <scope>NUCLEOTIDE SEQUENCE [LARGE SCALE GENOMIC DNA]</scope>
    <source>
        <strain evidence="5">Broiler</strain>
    </source>
</reference>
<evidence type="ECO:0000256" key="2">
    <source>
        <dbReference type="PROSITE-ProRule" id="PRU00124"/>
    </source>
</evidence>
<gene>
    <name evidence="5" type="primary">CD320</name>
</gene>
<protein>
    <submittedName>
        <fullName evidence="5">CD320 molecule</fullName>
    </submittedName>
</protein>
<keyword evidence="6" id="KW-1185">Reference proteome</keyword>
<comment type="caution">
    <text evidence="2">Lacks conserved residue(s) required for the propagation of feature annotation.</text>
</comment>
<dbReference type="SUPFAM" id="SSF57424">
    <property type="entry name" value="LDL receptor-like module"/>
    <property type="match status" value="1"/>
</dbReference>
<feature type="disulfide bond" evidence="2">
    <location>
        <begin position="111"/>
        <end position="126"/>
    </location>
</feature>
<keyword evidence="1 2" id="KW-1015">Disulfide bond</keyword>
<dbReference type="OrthoDB" id="9990982at2759"/>